<feature type="domain" description="Beta-lactamase-related" evidence="3">
    <location>
        <begin position="42"/>
        <end position="371"/>
    </location>
</feature>
<evidence type="ECO:0000256" key="2">
    <source>
        <dbReference type="SAM" id="SignalP"/>
    </source>
</evidence>
<feature type="region of interest" description="Disordered" evidence="1">
    <location>
        <begin position="514"/>
        <end position="534"/>
    </location>
</feature>
<dbReference type="Pfam" id="PF00144">
    <property type="entry name" value="Beta-lactamase"/>
    <property type="match status" value="1"/>
</dbReference>
<dbReference type="InterPro" id="IPR001466">
    <property type="entry name" value="Beta-lactam-related"/>
</dbReference>
<dbReference type="Gene3D" id="3.40.710.10">
    <property type="entry name" value="DD-peptidase/beta-lactamase superfamily"/>
    <property type="match status" value="1"/>
</dbReference>
<sequence>MHAIILAIISIISINIFSTVAQDAAFEAKVDSFLNKVLECRKNKNPGLSVAVVKGGKVLLAKGYGFAEVSSGRRASNTTNFAVASNSKAFAATLMLKQLHDRNLSIYAHPGDIIKGDFRFKSSYYTSYVTIRDLMCHASGLPSYNLMRLDPTLTKAEMARRVRYLDTVHPFRTTYMYSNLNYGLLAYCSEILGGKSYEDLIRETIYTPLGMSQSSFLKFIGQDHNDVAVGYADDEENGGIVPVPYELDRMWGENGGSTGIVSNAVDMTKWLMFHLSGGKNQHGQTVVEQGILDSMYKGRMAIQSSSIEAAIHRPKTPVTLTEVSYDFGIRDGFYRGYRILRHTGTTFGFSSLLTLFPEMNVGIFTSMSGEDENYIFRGLLHSYLADIAIGEDQPWLNETTICTFPEPWYRAAPSSRRQINRNHHPTHALSTYVGTYHNIAFGDLKVYFNSTIAQLQMTYGKGLWTLYPLIHPDSFYGEGQGFISKLIDVSPVSFKVAGSGNDVHTTSAEIPDFESNAPPVFQKQTSSGGSAIVG</sequence>
<dbReference type="InterPro" id="IPR012338">
    <property type="entry name" value="Beta-lactam/transpept-like"/>
</dbReference>
<organism evidence="4 5">
    <name type="scientific">Potamilus streckersoni</name>
    <dbReference type="NCBI Taxonomy" id="2493646"/>
    <lineage>
        <taxon>Eukaryota</taxon>
        <taxon>Metazoa</taxon>
        <taxon>Spiralia</taxon>
        <taxon>Lophotrochozoa</taxon>
        <taxon>Mollusca</taxon>
        <taxon>Bivalvia</taxon>
        <taxon>Autobranchia</taxon>
        <taxon>Heteroconchia</taxon>
        <taxon>Palaeoheterodonta</taxon>
        <taxon>Unionida</taxon>
        <taxon>Unionoidea</taxon>
        <taxon>Unionidae</taxon>
        <taxon>Ambleminae</taxon>
        <taxon>Lampsilini</taxon>
        <taxon>Potamilus</taxon>
    </lineage>
</organism>
<dbReference type="PANTHER" id="PTHR46825">
    <property type="entry name" value="D-ALANYL-D-ALANINE-CARBOXYPEPTIDASE/ENDOPEPTIDASE AMPH"/>
    <property type="match status" value="1"/>
</dbReference>
<feature type="compositionally biased region" description="Polar residues" evidence="1">
    <location>
        <begin position="522"/>
        <end position="534"/>
    </location>
</feature>
<evidence type="ECO:0000313" key="5">
    <source>
        <dbReference type="Proteomes" id="UP001195483"/>
    </source>
</evidence>
<dbReference type="Proteomes" id="UP001195483">
    <property type="component" value="Unassembled WGS sequence"/>
</dbReference>
<reference evidence="4" key="1">
    <citation type="journal article" date="2021" name="Genome Biol. Evol.">
        <title>A High-Quality Reference Genome for a Parasitic Bivalve with Doubly Uniparental Inheritance (Bivalvia: Unionida).</title>
        <authorList>
            <person name="Smith C.H."/>
        </authorList>
    </citation>
    <scope>NUCLEOTIDE SEQUENCE</scope>
    <source>
        <strain evidence="4">CHS0354</strain>
    </source>
</reference>
<dbReference type="SUPFAM" id="SSF56601">
    <property type="entry name" value="beta-lactamase/transpeptidase-like"/>
    <property type="match status" value="1"/>
</dbReference>
<evidence type="ECO:0000313" key="4">
    <source>
        <dbReference type="EMBL" id="KAK3599345.1"/>
    </source>
</evidence>
<gene>
    <name evidence="4" type="ORF">CHS0354_009840</name>
</gene>
<dbReference type="Gene3D" id="2.40.128.600">
    <property type="match status" value="1"/>
</dbReference>
<feature type="chain" id="PRO_5042267915" description="Beta-lactamase-related domain-containing protein" evidence="2">
    <location>
        <begin position="22"/>
        <end position="534"/>
    </location>
</feature>
<dbReference type="PANTHER" id="PTHR46825:SF15">
    <property type="entry name" value="BETA-LACTAMASE-RELATED DOMAIN-CONTAINING PROTEIN"/>
    <property type="match status" value="1"/>
</dbReference>
<keyword evidence="2" id="KW-0732">Signal</keyword>
<protein>
    <recommendedName>
        <fullName evidence="3">Beta-lactamase-related domain-containing protein</fullName>
    </recommendedName>
</protein>
<feature type="signal peptide" evidence="2">
    <location>
        <begin position="1"/>
        <end position="21"/>
    </location>
</feature>
<accession>A0AAE0SW68</accession>
<proteinExistence type="predicted"/>
<evidence type="ECO:0000256" key="1">
    <source>
        <dbReference type="SAM" id="MobiDB-lite"/>
    </source>
</evidence>
<keyword evidence="5" id="KW-1185">Reference proteome</keyword>
<dbReference type="AlphaFoldDB" id="A0AAE0SW68"/>
<evidence type="ECO:0000259" key="3">
    <source>
        <dbReference type="Pfam" id="PF00144"/>
    </source>
</evidence>
<dbReference type="EMBL" id="JAEAOA010000627">
    <property type="protein sequence ID" value="KAK3599345.1"/>
    <property type="molecule type" value="Genomic_DNA"/>
</dbReference>
<reference evidence="4" key="2">
    <citation type="journal article" date="2021" name="Genome Biol. Evol.">
        <title>Developing a high-quality reference genome for a parasitic bivalve with doubly uniparental inheritance (Bivalvia: Unionida).</title>
        <authorList>
            <person name="Smith C.H."/>
        </authorList>
    </citation>
    <scope>NUCLEOTIDE SEQUENCE</scope>
    <source>
        <strain evidence="4">CHS0354</strain>
        <tissue evidence="4">Mantle</tissue>
    </source>
</reference>
<name>A0AAE0SW68_9BIVA</name>
<comment type="caution">
    <text evidence="4">The sequence shown here is derived from an EMBL/GenBank/DDBJ whole genome shotgun (WGS) entry which is preliminary data.</text>
</comment>
<dbReference type="InterPro" id="IPR050491">
    <property type="entry name" value="AmpC-like"/>
</dbReference>
<reference evidence="4" key="3">
    <citation type="submission" date="2023-05" db="EMBL/GenBank/DDBJ databases">
        <authorList>
            <person name="Smith C.H."/>
        </authorList>
    </citation>
    <scope>NUCLEOTIDE SEQUENCE</scope>
    <source>
        <strain evidence="4">CHS0354</strain>
        <tissue evidence="4">Mantle</tissue>
    </source>
</reference>